<evidence type="ECO:0000313" key="3">
    <source>
        <dbReference type="EMBL" id="OUP20628.1"/>
    </source>
</evidence>
<dbReference type="EMBL" id="NFJX01000004">
    <property type="protein sequence ID" value="OUP20628.1"/>
    <property type="molecule type" value="Genomic_DNA"/>
</dbReference>
<feature type="transmembrane region" description="Helical" evidence="1">
    <location>
        <begin position="111"/>
        <end position="130"/>
    </location>
</feature>
<dbReference type="AlphaFoldDB" id="A0A1Y4IJX2"/>
<keyword evidence="3" id="KW-0808">Transferase</keyword>
<gene>
    <name evidence="3" type="ORF">B5F32_06830</name>
</gene>
<protein>
    <submittedName>
        <fullName evidence="3">Histidine kinase</fullName>
    </submittedName>
</protein>
<comment type="caution">
    <text evidence="3">The sequence shown here is derived from an EMBL/GenBank/DDBJ whole genome shotgun (WGS) entry which is preliminary data.</text>
</comment>
<feature type="transmembrane region" description="Helical" evidence="1">
    <location>
        <begin position="32"/>
        <end position="50"/>
    </location>
</feature>
<feature type="transmembrane region" description="Helical" evidence="1">
    <location>
        <begin position="70"/>
        <end position="91"/>
    </location>
</feature>
<dbReference type="InterPro" id="IPR050640">
    <property type="entry name" value="Bact_2-comp_sensor_kinase"/>
</dbReference>
<dbReference type="GO" id="GO:0000155">
    <property type="term" value="F:phosphorelay sensor kinase activity"/>
    <property type="evidence" value="ECO:0007669"/>
    <property type="project" value="InterPro"/>
</dbReference>
<keyword evidence="1" id="KW-0812">Transmembrane</keyword>
<keyword evidence="3" id="KW-0418">Kinase</keyword>
<dbReference type="PANTHER" id="PTHR34220:SF7">
    <property type="entry name" value="SENSOR HISTIDINE KINASE YPDA"/>
    <property type="match status" value="1"/>
</dbReference>
<evidence type="ECO:0000259" key="2">
    <source>
        <dbReference type="Pfam" id="PF06580"/>
    </source>
</evidence>
<feature type="transmembrane region" description="Helical" evidence="1">
    <location>
        <begin position="7"/>
        <end position="26"/>
    </location>
</feature>
<sequence>MKRSHIPVCIDLLFCLVIMPPIIMLVPVDKWMVHHSAFMLTLITYLYGLYFVYRKTKLPLLFMQRKFGRILLMIALLVGVTFLLTHFPYLAEPENIDPFLLKTWRHLRSQMVWFFFLIVTGFSLSIELIFELFHQVLSRQETEAEKNKAQLALYKAQINPHFLFNTLNTLYGLVLTQSDKTESAFVKFSDILKYMYTQTAFEVIPVSQEVEYIRQYVDLQSLRLNRHSQVKLETWIEDGQVEIPPMILITFVENAFKYGVSPDTDCFILLHITVKEGQLLFETENRVMKENRTTPHAMGIENCRKRLELLYPGRYELVTKEEEGLFTVRLTIQLR</sequence>
<keyword evidence="1" id="KW-1133">Transmembrane helix</keyword>
<name>A0A1Y4IJX2_PARDI</name>
<dbReference type="InterPro" id="IPR010559">
    <property type="entry name" value="Sig_transdc_His_kin_internal"/>
</dbReference>
<dbReference type="InterPro" id="IPR036890">
    <property type="entry name" value="HATPase_C_sf"/>
</dbReference>
<dbReference type="GO" id="GO:0016020">
    <property type="term" value="C:membrane"/>
    <property type="evidence" value="ECO:0007669"/>
    <property type="project" value="InterPro"/>
</dbReference>
<organism evidence="3 4">
    <name type="scientific">Parabacteroides distasonis</name>
    <dbReference type="NCBI Taxonomy" id="823"/>
    <lineage>
        <taxon>Bacteria</taxon>
        <taxon>Pseudomonadati</taxon>
        <taxon>Bacteroidota</taxon>
        <taxon>Bacteroidia</taxon>
        <taxon>Bacteroidales</taxon>
        <taxon>Tannerellaceae</taxon>
        <taxon>Parabacteroides</taxon>
    </lineage>
</organism>
<accession>A0A1Y4IJX2</accession>
<proteinExistence type="predicted"/>
<feature type="domain" description="Signal transduction histidine kinase internal region" evidence="2">
    <location>
        <begin position="149"/>
        <end position="225"/>
    </location>
</feature>
<dbReference type="PANTHER" id="PTHR34220">
    <property type="entry name" value="SENSOR HISTIDINE KINASE YPDA"/>
    <property type="match status" value="1"/>
</dbReference>
<evidence type="ECO:0000313" key="4">
    <source>
        <dbReference type="Proteomes" id="UP000195950"/>
    </source>
</evidence>
<evidence type="ECO:0000256" key="1">
    <source>
        <dbReference type="SAM" id="Phobius"/>
    </source>
</evidence>
<dbReference type="Gene3D" id="3.30.565.10">
    <property type="entry name" value="Histidine kinase-like ATPase, C-terminal domain"/>
    <property type="match status" value="1"/>
</dbReference>
<dbReference type="RefSeq" id="WP_087343402.1">
    <property type="nucleotide sequence ID" value="NZ_NFJX01000004.1"/>
</dbReference>
<dbReference type="Pfam" id="PF06580">
    <property type="entry name" value="His_kinase"/>
    <property type="match status" value="1"/>
</dbReference>
<keyword evidence="1" id="KW-0472">Membrane</keyword>
<reference evidence="4" key="1">
    <citation type="submission" date="2017-04" db="EMBL/GenBank/DDBJ databases">
        <title>Function of individual gut microbiota members based on whole genome sequencing of pure cultures obtained from chicken caecum.</title>
        <authorList>
            <person name="Medvecky M."/>
            <person name="Cejkova D."/>
            <person name="Polansky O."/>
            <person name="Karasova D."/>
            <person name="Kubasova T."/>
            <person name="Cizek A."/>
            <person name="Rychlik I."/>
        </authorList>
    </citation>
    <scope>NUCLEOTIDE SEQUENCE [LARGE SCALE GENOMIC DNA]</scope>
    <source>
        <strain evidence="4">An199</strain>
    </source>
</reference>
<dbReference type="Proteomes" id="UP000195950">
    <property type="component" value="Unassembled WGS sequence"/>
</dbReference>